<sequence>MEGFLMENVRKSSFGAVSYNNSFCGGFGFSNKSAAQYNYSQIHPPPPPINQLLLNTNYDSMRSLIRGGSLFSSAPPPLYSSLPLHRPHRRHHQQQPPLLPLPLKSASLPSPKAAARTKNKGERQEEQQPKPAEPLSIKPPRGSENAVEGGRISEEETRGGSVSDTVSRPRFLLVARRRSSLRCAACFWIIETAVAKGASASLPPPKLRPVRARAGATDDLRKLLRL</sequence>
<dbReference type="AlphaFoldDB" id="A0A5P1F360"/>
<evidence type="ECO:0000313" key="2">
    <source>
        <dbReference type="EMBL" id="ONK72592.1"/>
    </source>
</evidence>
<protein>
    <submittedName>
        <fullName evidence="2">Uncharacterized protein</fullName>
    </submittedName>
</protein>
<reference evidence="3" key="1">
    <citation type="journal article" date="2017" name="Nat. Commun.">
        <title>The asparagus genome sheds light on the origin and evolution of a young Y chromosome.</title>
        <authorList>
            <person name="Harkess A."/>
            <person name="Zhou J."/>
            <person name="Xu C."/>
            <person name="Bowers J.E."/>
            <person name="Van der Hulst R."/>
            <person name="Ayyampalayam S."/>
            <person name="Mercati F."/>
            <person name="Riccardi P."/>
            <person name="McKain M.R."/>
            <person name="Kakrana A."/>
            <person name="Tang H."/>
            <person name="Ray J."/>
            <person name="Groenendijk J."/>
            <person name="Arikit S."/>
            <person name="Mathioni S.M."/>
            <person name="Nakano M."/>
            <person name="Shan H."/>
            <person name="Telgmann-Rauber A."/>
            <person name="Kanno A."/>
            <person name="Yue Z."/>
            <person name="Chen H."/>
            <person name="Li W."/>
            <person name="Chen Y."/>
            <person name="Xu X."/>
            <person name="Zhang Y."/>
            <person name="Luo S."/>
            <person name="Chen H."/>
            <person name="Gao J."/>
            <person name="Mao Z."/>
            <person name="Pires J.C."/>
            <person name="Luo M."/>
            <person name="Kudrna D."/>
            <person name="Wing R.A."/>
            <person name="Meyers B.C."/>
            <person name="Yi K."/>
            <person name="Kong H."/>
            <person name="Lavrijsen P."/>
            <person name="Sunseri F."/>
            <person name="Falavigna A."/>
            <person name="Ye Y."/>
            <person name="Leebens-Mack J.H."/>
            <person name="Chen G."/>
        </authorList>
    </citation>
    <scope>NUCLEOTIDE SEQUENCE [LARGE SCALE GENOMIC DNA]</scope>
    <source>
        <strain evidence="3">cv. DH0086</strain>
    </source>
</reference>
<dbReference type="Proteomes" id="UP000243459">
    <property type="component" value="Chromosome 4"/>
</dbReference>
<feature type="compositionally biased region" description="Low complexity" evidence="1">
    <location>
        <begin position="101"/>
        <end position="116"/>
    </location>
</feature>
<evidence type="ECO:0000313" key="3">
    <source>
        <dbReference type="Proteomes" id="UP000243459"/>
    </source>
</evidence>
<proteinExistence type="predicted"/>
<gene>
    <name evidence="2" type="ORF">A4U43_C04F21010</name>
</gene>
<dbReference type="Gramene" id="ONK72592">
    <property type="protein sequence ID" value="ONK72592"/>
    <property type="gene ID" value="A4U43_C04F21010"/>
</dbReference>
<name>A0A5P1F360_ASPOF</name>
<keyword evidence="3" id="KW-1185">Reference proteome</keyword>
<dbReference type="EMBL" id="CM007384">
    <property type="protein sequence ID" value="ONK72592.1"/>
    <property type="molecule type" value="Genomic_DNA"/>
</dbReference>
<evidence type="ECO:0000256" key="1">
    <source>
        <dbReference type="SAM" id="MobiDB-lite"/>
    </source>
</evidence>
<feature type="compositionally biased region" description="Basic and acidic residues" evidence="1">
    <location>
        <begin position="119"/>
        <end position="128"/>
    </location>
</feature>
<organism evidence="2 3">
    <name type="scientific">Asparagus officinalis</name>
    <name type="common">Garden asparagus</name>
    <dbReference type="NCBI Taxonomy" id="4686"/>
    <lineage>
        <taxon>Eukaryota</taxon>
        <taxon>Viridiplantae</taxon>
        <taxon>Streptophyta</taxon>
        <taxon>Embryophyta</taxon>
        <taxon>Tracheophyta</taxon>
        <taxon>Spermatophyta</taxon>
        <taxon>Magnoliopsida</taxon>
        <taxon>Liliopsida</taxon>
        <taxon>Asparagales</taxon>
        <taxon>Asparagaceae</taxon>
        <taxon>Asparagoideae</taxon>
        <taxon>Asparagus</taxon>
    </lineage>
</organism>
<accession>A0A5P1F360</accession>
<feature type="region of interest" description="Disordered" evidence="1">
    <location>
        <begin position="81"/>
        <end position="164"/>
    </location>
</feature>